<evidence type="ECO:0000313" key="2">
    <source>
        <dbReference type="EMBL" id="MDG3014400.1"/>
    </source>
</evidence>
<feature type="region of interest" description="Disordered" evidence="1">
    <location>
        <begin position="159"/>
        <end position="201"/>
    </location>
</feature>
<dbReference type="Proteomes" id="UP001152755">
    <property type="component" value="Unassembled WGS sequence"/>
</dbReference>
<organism evidence="2 3">
    <name type="scientific">Speluncibacter jeojiensis</name>
    <dbReference type="NCBI Taxonomy" id="2710754"/>
    <lineage>
        <taxon>Bacteria</taxon>
        <taxon>Bacillati</taxon>
        <taxon>Actinomycetota</taxon>
        <taxon>Actinomycetes</taxon>
        <taxon>Mycobacteriales</taxon>
        <taxon>Speluncibacteraceae</taxon>
        <taxon>Speluncibacter</taxon>
    </lineage>
</organism>
<evidence type="ECO:0000313" key="3">
    <source>
        <dbReference type="Proteomes" id="UP001152755"/>
    </source>
</evidence>
<feature type="compositionally biased region" description="Low complexity" evidence="1">
    <location>
        <begin position="254"/>
        <end position="267"/>
    </location>
</feature>
<reference evidence="2" key="1">
    <citation type="submission" date="2022-08" db="EMBL/GenBank/DDBJ databases">
        <title>Genome analysis of Corynebacteriales strain.</title>
        <authorList>
            <person name="Lee S.D."/>
        </authorList>
    </citation>
    <scope>NUCLEOTIDE SEQUENCE</scope>
    <source>
        <strain evidence="2">D3-21</strain>
    </source>
</reference>
<feature type="compositionally biased region" description="Gly residues" evidence="1">
    <location>
        <begin position="181"/>
        <end position="201"/>
    </location>
</feature>
<evidence type="ECO:0000256" key="1">
    <source>
        <dbReference type="SAM" id="MobiDB-lite"/>
    </source>
</evidence>
<accession>A0A9X4LXX4</accession>
<feature type="compositionally biased region" description="Gly residues" evidence="1">
    <location>
        <begin position="235"/>
        <end position="253"/>
    </location>
</feature>
<dbReference type="RefSeq" id="WP_332519576.1">
    <property type="nucleotide sequence ID" value="NZ_JANRHA010000004.1"/>
</dbReference>
<feature type="compositionally biased region" description="Polar residues" evidence="1">
    <location>
        <begin position="127"/>
        <end position="141"/>
    </location>
</feature>
<keyword evidence="3" id="KW-1185">Reference proteome</keyword>
<feature type="compositionally biased region" description="Low complexity" evidence="1">
    <location>
        <begin position="168"/>
        <end position="180"/>
    </location>
</feature>
<gene>
    <name evidence="2" type="ORF">NVS88_07495</name>
</gene>
<dbReference type="EMBL" id="JANRHA010000004">
    <property type="protein sequence ID" value="MDG3014400.1"/>
    <property type="molecule type" value="Genomic_DNA"/>
</dbReference>
<feature type="region of interest" description="Disordered" evidence="1">
    <location>
        <begin position="106"/>
        <end position="147"/>
    </location>
</feature>
<protein>
    <submittedName>
        <fullName evidence="2">Uncharacterized protein</fullName>
    </submittedName>
</protein>
<sequence>MTAGGALVAPAAAAAGRPAPACTLDAGAGLVTCTYHAIRAEQVLEIPAGVDTVHVVAVGGAGAPGAGPEIASRGGAGGLGAMVTGDVPVAGMHTLYIEVGGNGVDGGWPNSGDSGQAGGDGGGSSDVRTVSATHPTSTSTRLLVAAGGGGGGGGIGGGAGGAGGAAGEPGSPGIPSPAGDVPGGGGAAATTTGGGAGGILPDPGGAGSASIGGNGAAALGGGGGGGLFGGGGGGAGRGGSNAADSGGGGGGGSSLVPAGGTLAPAGPGRQPQIVVTYRSTTPPCTLTGPAAVLCGINLPFTRSPR</sequence>
<comment type="caution">
    <text evidence="2">The sequence shown here is derived from an EMBL/GenBank/DDBJ whole genome shotgun (WGS) entry which is preliminary data.</text>
</comment>
<name>A0A9X4LXX4_9ACTN</name>
<proteinExistence type="predicted"/>
<dbReference type="AlphaFoldDB" id="A0A9X4LXX4"/>
<feature type="region of interest" description="Disordered" evidence="1">
    <location>
        <begin position="235"/>
        <end position="267"/>
    </location>
</feature>
<feature type="compositionally biased region" description="Gly residues" evidence="1">
    <location>
        <begin position="115"/>
        <end position="124"/>
    </location>
</feature>